<name>A0A1J5RW97_9ZZZZ</name>
<accession>A0A1J5RW97</accession>
<dbReference type="EMBL" id="MLJW01000150">
    <property type="protein sequence ID" value="OIQ96364.1"/>
    <property type="molecule type" value="Genomic_DNA"/>
</dbReference>
<evidence type="ECO:0008006" key="2">
    <source>
        <dbReference type="Google" id="ProtNLM"/>
    </source>
</evidence>
<dbReference type="Gene3D" id="1.25.40.10">
    <property type="entry name" value="Tetratricopeptide repeat domain"/>
    <property type="match status" value="1"/>
</dbReference>
<gene>
    <name evidence="1" type="ORF">GALL_216420</name>
</gene>
<protein>
    <recommendedName>
        <fullName evidence="2">Tetratricopeptide repeat protein</fullName>
    </recommendedName>
</protein>
<sequence length="265" mass="28781">MGFRSHVAILCSLVLLSACSHIEETRSARQERATEFNQRAQRAFLRGEYQSAADLYGNALQLDVAIENVNGIATNMLNLARVYQVLGKPALAERYLDSLLEDKALHYAPAQLAAAAVQKSLLRLQENDVAGATAWVEKSAGYCGPDCTLAGVIDNVRAGIALCANDADRALQWSEHAASENKGSSQLEYANSLRLTASARLMKHEYDAALHLSEEALAIDKTQGLPEKIRQDLLLSAEAHDKLGHAEQAAQFRDRAARIAATALK</sequence>
<comment type="caution">
    <text evidence="1">The sequence shown here is derived from an EMBL/GenBank/DDBJ whole genome shotgun (WGS) entry which is preliminary data.</text>
</comment>
<dbReference type="SUPFAM" id="SSF48452">
    <property type="entry name" value="TPR-like"/>
    <property type="match status" value="1"/>
</dbReference>
<reference evidence="1" key="1">
    <citation type="submission" date="2016-10" db="EMBL/GenBank/DDBJ databases">
        <title>Sequence of Gallionella enrichment culture.</title>
        <authorList>
            <person name="Poehlein A."/>
            <person name="Muehling M."/>
            <person name="Daniel R."/>
        </authorList>
    </citation>
    <scope>NUCLEOTIDE SEQUENCE</scope>
</reference>
<evidence type="ECO:0000313" key="1">
    <source>
        <dbReference type="EMBL" id="OIQ96364.1"/>
    </source>
</evidence>
<organism evidence="1">
    <name type="scientific">mine drainage metagenome</name>
    <dbReference type="NCBI Taxonomy" id="410659"/>
    <lineage>
        <taxon>unclassified sequences</taxon>
        <taxon>metagenomes</taxon>
        <taxon>ecological metagenomes</taxon>
    </lineage>
</organism>
<dbReference type="AlphaFoldDB" id="A0A1J5RW97"/>
<dbReference type="PROSITE" id="PS51257">
    <property type="entry name" value="PROKAR_LIPOPROTEIN"/>
    <property type="match status" value="1"/>
</dbReference>
<proteinExistence type="predicted"/>
<dbReference type="InterPro" id="IPR011990">
    <property type="entry name" value="TPR-like_helical_dom_sf"/>
</dbReference>